<name>A0A1V2DWD6_9GAMM</name>
<comment type="similarity">
    <text evidence="1">Belongs to the LysR transcriptional regulatory family.</text>
</comment>
<reference evidence="6 7" key="1">
    <citation type="submission" date="2016-12" db="EMBL/GenBank/DDBJ databases">
        <title>Marinobacter lutaoensis whole genome sequencing.</title>
        <authorList>
            <person name="Verma A."/>
            <person name="Krishnamurthi S."/>
        </authorList>
    </citation>
    <scope>NUCLEOTIDE SEQUENCE [LARGE SCALE GENOMIC DNA]</scope>
    <source>
        <strain evidence="6 7">T5054</strain>
    </source>
</reference>
<dbReference type="Proteomes" id="UP000189339">
    <property type="component" value="Unassembled WGS sequence"/>
</dbReference>
<accession>A0A1V2DWD6</accession>
<gene>
    <name evidence="6" type="ORF">BTO32_03685</name>
</gene>
<dbReference type="FunFam" id="1.10.10.10:FF:000001">
    <property type="entry name" value="LysR family transcriptional regulator"/>
    <property type="match status" value="1"/>
</dbReference>
<dbReference type="PANTHER" id="PTHR30537:SF66">
    <property type="entry name" value="IRON-REGULATED VIRULENCE REGULATORY PROTEIN IRGB"/>
    <property type="match status" value="1"/>
</dbReference>
<dbReference type="EMBL" id="MSCW01000002">
    <property type="protein sequence ID" value="ONF44847.1"/>
    <property type="molecule type" value="Genomic_DNA"/>
</dbReference>
<keyword evidence="3" id="KW-0238">DNA-binding</keyword>
<dbReference type="PROSITE" id="PS50931">
    <property type="entry name" value="HTH_LYSR"/>
    <property type="match status" value="1"/>
</dbReference>
<dbReference type="GO" id="GO:0003700">
    <property type="term" value="F:DNA-binding transcription factor activity"/>
    <property type="evidence" value="ECO:0007669"/>
    <property type="project" value="InterPro"/>
</dbReference>
<dbReference type="InterPro" id="IPR005119">
    <property type="entry name" value="LysR_subst-bd"/>
</dbReference>
<evidence type="ECO:0000256" key="1">
    <source>
        <dbReference type="ARBA" id="ARBA00009437"/>
    </source>
</evidence>
<protein>
    <submittedName>
        <fullName evidence="6">LysR family transcriptional regulator</fullName>
    </submittedName>
</protein>
<keyword evidence="7" id="KW-1185">Reference proteome</keyword>
<dbReference type="SUPFAM" id="SSF53850">
    <property type="entry name" value="Periplasmic binding protein-like II"/>
    <property type="match status" value="1"/>
</dbReference>
<proteinExistence type="inferred from homology"/>
<evidence type="ECO:0000259" key="5">
    <source>
        <dbReference type="PROSITE" id="PS50931"/>
    </source>
</evidence>
<dbReference type="GO" id="GO:0043565">
    <property type="term" value="F:sequence-specific DNA binding"/>
    <property type="evidence" value="ECO:0007669"/>
    <property type="project" value="TreeGrafter"/>
</dbReference>
<dbReference type="AlphaFoldDB" id="A0A1V2DWD6"/>
<dbReference type="OrthoDB" id="6183733at2"/>
<feature type="domain" description="HTH lysR-type" evidence="5">
    <location>
        <begin position="1"/>
        <end position="59"/>
    </location>
</feature>
<organism evidence="6 7">
    <name type="scientific">Marinobacter lutaoensis</name>
    <dbReference type="NCBI Taxonomy" id="135739"/>
    <lineage>
        <taxon>Bacteria</taxon>
        <taxon>Pseudomonadati</taxon>
        <taxon>Pseudomonadota</taxon>
        <taxon>Gammaproteobacteria</taxon>
        <taxon>Pseudomonadales</taxon>
        <taxon>Marinobacteraceae</taxon>
        <taxon>Marinobacter</taxon>
    </lineage>
</organism>
<dbReference type="RefSeq" id="WP_076723096.1">
    <property type="nucleotide sequence ID" value="NZ_JABWTC010000023.1"/>
</dbReference>
<dbReference type="InterPro" id="IPR000847">
    <property type="entry name" value="LysR_HTH_N"/>
</dbReference>
<evidence type="ECO:0000256" key="2">
    <source>
        <dbReference type="ARBA" id="ARBA00023015"/>
    </source>
</evidence>
<sequence>MYDLNELEAFVSVVKSGSLTASARELNLPKSTLSRRIKHLEEVLGQPLLRRQSRRVTPNEAGRMFYRYSREILDLVSRGQEALDELREEVSGRLVLRCHEAFVRGWFSSVVESFMAGHDALHVSVQTQRSVPEQLTDGVCVWLGPTGDTALRVEPLGYLTQGIYGHPDYFARVGYPSSPADLERHAWVDMLGSADAGLVLRHPRHGAYPLAPSGRSFTVDQFCVQGDAIAKGRGLGLMPHWLVERRLRAHPGTLALCLPDWQGPVLPVSLLYPHGILPRRVRAFIAHVRSAVPEAWWGASGVAAPFVAKSGTHHTNR</sequence>
<keyword evidence="4" id="KW-0804">Transcription</keyword>
<evidence type="ECO:0000313" key="6">
    <source>
        <dbReference type="EMBL" id="ONF44847.1"/>
    </source>
</evidence>
<dbReference type="Gene3D" id="1.10.10.10">
    <property type="entry name" value="Winged helix-like DNA-binding domain superfamily/Winged helix DNA-binding domain"/>
    <property type="match status" value="1"/>
</dbReference>
<comment type="caution">
    <text evidence="6">The sequence shown here is derived from an EMBL/GenBank/DDBJ whole genome shotgun (WGS) entry which is preliminary data.</text>
</comment>
<dbReference type="GO" id="GO:0006351">
    <property type="term" value="P:DNA-templated transcription"/>
    <property type="evidence" value="ECO:0007669"/>
    <property type="project" value="TreeGrafter"/>
</dbReference>
<dbReference type="PANTHER" id="PTHR30537">
    <property type="entry name" value="HTH-TYPE TRANSCRIPTIONAL REGULATOR"/>
    <property type="match status" value="1"/>
</dbReference>
<keyword evidence="2" id="KW-0805">Transcription regulation</keyword>
<dbReference type="InterPro" id="IPR036388">
    <property type="entry name" value="WH-like_DNA-bd_sf"/>
</dbReference>
<dbReference type="InterPro" id="IPR036390">
    <property type="entry name" value="WH_DNA-bd_sf"/>
</dbReference>
<dbReference type="Gene3D" id="3.40.190.290">
    <property type="match status" value="1"/>
</dbReference>
<evidence type="ECO:0000256" key="3">
    <source>
        <dbReference type="ARBA" id="ARBA00023125"/>
    </source>
</evidence>
<dbReference type="Pfam" id="PF03466">
    <property type="entry name" value="LysR_substrate"/>
    <property type="match status" value="1"/>
</dbReference>
<evidence type="ECO:0000313" key="7">
    <source>
        <dbReference type="Proteomes" id="UP000189339"/>
    </source>
</evidence>
<dbReference type="InterPro" id="IPR058163">
    <property type="entry name" value="LysR-type_TF_proteobact-type"/>
</dbReference>
<dbReference type="STRING" id="135739.BTO32_03685"/>
<evidence type="ECO:0000256" key="4">
    <source>
        <dbReference type="ARBA" id="ARBA00023163"/>
    </source>
</evidence>
<dbReference type="Pfam" id="PF00126">
    <property type="entry name" value="HTH_1"/>
    <property type="match status" value="1"/>
</dbReference>
<dbReference type="SUPFAM" id="SSF46785">
    <property type="entry name" value="Winged helix' DNA-binding domain"/>
    <property type="match status" value="1"/>
</dbReference>